<protein>
    <submittedName>
        <fullName evidence="2">Uncharacterized protein</fullName>
    </submittedName>
</protein>
<reference evidence="3" key="1">
    <citation type="journal article" date="2020" name="Nat. Commun.">
        <title>Genome sequence of the cluster root forming white lupin.</title>
        <authorList>
            <person name="Hufnagel B."/>
            <person name="Marques A."/>
            <person name="Soriano A."/>
            <person name="Marques L."/>
            <person name="Divol F."/>
            <person name="Doumas P."/>
            <person name="Sallet E."/>
            <person name="Mancinotti D."/>
            <person name="Carrere S."/>
            <person name="Marande W."/>
            <person name="Arribat S."/>
            <person name="Keller J."/>
            <person name="Huneau C."/>
            <person name="Blein T."/>
            <person name="Aime D."/>
            <person name="Laguerre M."/>
            <person name="Taylor J."/>
            <person name="Schubert V."/>
            <person name="Nelson M."/>
            <person name="Geu-Flores F."/>
            <person name="Crespi M."/>
            <person name="Gallardo-Guerrero K."/>
            <person name="Delaux P.-M."/>
            <person name="Salse J."/>
            <person name="Berges H."/>
            <person name="Guyot R."/>
            <person name="Gouzy J."/>
            <person name="Peret B."/>
        </authorList>
    </citation>
    <scope>NUCLEOTIDE SEQUENCE [LARGE SCALE GENOMIC DNA]</scope>
    <source>
        <strain evidence="3">cv. Amiga</strain>
    </source>
</reference>
<feature type="transmembrane region" description="Helical" evidence="1">
    <location>
        <begin position="7"/>
        <end position="29"/>
    </location>
</feature>
<feature type="transmembrane region" description="Helical" evidence="1">
    <location>
        <begin position="35"/>
        <end position="53"/>
    </location>
</feature>
<keyword evidence="1" id="KW-1133">Transmembrane helix</keyword>
<dbReference type="AlphaFoldDB" id="A0A6A4Q2X6"/>
<comment type="caution">
    <text evidence="2">The sequence shown here is derived from an EMBL/GenBank/DDBJ whole genome shotgun (WGS) entry which is preliminary data.</text>
</comment>
<keyword evidence="1" id="KW-0472">Membrane</keyword>
<organism evidence="2 3">
    <name type="scientific">Lupinus albus</name>
    <name type="common">White lupine</name>
    <name type="synonym">Lupinus termis</name>
    <dbReference type="NCBI Taxonomy" id="3870"/>
    <lineage>
        <taxon>Eukaryota</taxon>
        <taxon>Viridiplantae</taxon>
        <taxon>Streptophyta</taxon>
        <taxon>Embryophyta</taxon>
        <taxon>Tracheophyta</taxon>
        <taxon>Spermatophyta</taxon>
        <taxon>Magnoliopsida</taxon>
        <taxon>eudicotyledons</taxon>
        <taxon>Gunneridae</taxon>
        <taxon>Pentapetalae</taxon>
        <taxon>rosids</taxon>
        <taxon>fabids</taxon>
        <taxon>Fabales</taxon>
        <taxon>Fabaceae</taxon>
        <taxon>Papilionoideae</taxon>
        <taxon>50 kb inversion clade</taxon>
        <taxon>genistoids sensu lato</taxon>
        <taxon>core genistoids</taxon>
        <taxon>Genisteae</taxon>
        <taxon>Lupinus</taxon>
    </lineage>
</organism>
<keyword evidence="1" id="KW-0812">Transmembrane</keyword>
<evidence type="ECO:0000313" key="2">
    <source>
        <dbReference type="EMBL" id="KAE9607876.1"/>
    </source>
</evidence>
<sequence length="54" mass="6200">MKSCKQAPYLLPPLFLGPHNFSIITLFIFPFITNNYILTISSTILSFISFFLTQ</sequence>
<name>A0A6A4Q2X6_LUPAL</name>
<evidence type="ECO:0000313" key="3">
    <source>
        <dbReference type="Proteomes" id="UP000447434"/>
    </source>
</evidence>
<proteinExistence type="predicted"/>
<dbReference type="Proteomes" id="UP000447434">
    <property type="component" value="Chromosome 9"/>
</dbReference>
<evidence type="ECO:0000256" key="1">
    <source>
        <dbReference type="SAM" id="Phobius"/>
    </source>
</evidence>
<gene>
    <name evidence="2" type="ORF">Lalb_Chr09g0334791</name>
</gene>
<keyword evidence="3" id="KW-1185">Reference proteome</keyword>
<dbReference type="EMBL" id="WOCE01000009">
    <property type="protein sequence ID" value="KAE9607876.1"/>
    <property type="molecule type" value="Genomic_DNA"/>
</dbReference>
<accession>A0A6A4Q2X6</accession>